<evidence type="ECO:0000259" key="10">
    <source>
        <dbReference type="PROSITE" id="PS50887"/>
    </source>
</evidence>
<dbReference type="Gene3D" id="3.30.70.270">
    <property type="match status" value="1"/>
</dbReference>
<dbReference type="PROSITE" id="PS50113">
    <property type="entry name" value="PAC"/>
    <property type="match status" value="1"/>
</dbReference>
<keyword evidence="2" id="KW-0547">Nucleotide-binding</keyword>
<evidence type="ECO:0000256" key="7">
    <source>
        <dbReference type="SAM" id="Phobius"/>
    </source>
</evidence>
<dbReference type="CDD" id="cd00130">
    <property type="entry name" value="PAS"/>
    <property type="match status" value="1"/>
</dbReference>
<feature type="transmembrane region" description="Helical" evidence="7">
    <location>
        <begin position="9"/>
        <end position="32"/>
    </location>
</feature>
<proteinExistence type="predicted"/>
<evidence type="ECO:0000256" key="2">
    <source>
        <dbReference type="ARBA" id="ARBA00022741"/>
    </source>
</evidence>
<dbReference type="NCBIfam" id="TIGR00254">
    <property type="entry name" value="GGDEF"/>
    <property type="match status" value="1"/>
</dbReference>
<keyword evidence="7" id="KW-1133">Transmembrane helix</keyword>
<feature type="domain" description="PAC" evidence="9">
    <location>
        <begin position="150"/>
        <end position="200"/>
    </location>
</feature>
<dbReference type="AlphaFoldDB" id="A0A139BQE5"/>
<dbReference type="InterPro" id="IPR035965">
    <property type="entry name" value="PAS-like_dom_sf"/>
</dbReference>
<keyword evidence="1" id="KW-0808">Transferase</keyword>
<feature type="transmembrane region" description="Helical" evidence="7">
    <location>
        <begin position="44"/>
        <end position="62"/>
    </location>
</feature>
<dbReference type="GO" id="GO:0016301">
    <property type="term" value="F:kinase activity"/>
    <property type="evidence" value="ECO:0007669"/>
    <property type="project" value="UniProtKB-KW"/>
</dbReference>
<dbReference type="SUPFAM" id="SSF55073">
    <property type="entry name" value="Nucleotide cyclase"/>
    <property type="match status" value="1"/>
</dbReference>
<name>A0A139BQE5_9PROT</name>
<dbReference type="Pfam" id="PF00990">
    <property type="entry name" value="GGDEF"/>
    <property type="match status" value="1"/>
</dbReference>
<gene>
    <name evidence="11" type="ORF">AWT59_2648</name>
</gene>
<dbReference type="InterPro" id="IPR000700">
    <property type="entry name" value="PAS-assoc_C"/>
</dbReference>
<dbReference type="InterPro" id="IPR052163">
    <property type="entry name" value="DGC-Regulatory_Protein"/>
</dbReference>
<keyword evidence="7" id="KW-0472">Membrane</keyword>
<keyword evidence="3" id="KW-0418">Kinase</keyword>
<dbReference type="PANTHER" id="PTHR46663:SF3">
    <property type="entry name" value="SLL0267 PROTEIN"/>
    <property type="match status" value="1"/>
</dbReference>
<dbReference type="CDD" id="cd01949">
    <property type="entry name" value="GGDEF"/>
    <property type="match status" value="1"/>
</dbReference>
<accession>A0A139BQE5</accession>
<evidence type="ECO:0000259" key="9">
    <source>
        <dbReference type="PROSITE" id="PS50113"/>
    </source>
</evidence>
<evidence type="ECO:0000256" key="1">
    <source>
        <dbReference type="ARBA" id="ARBA00022679"/>
    </source>
</evidence>
<organism evidence="11 12">
    <name type="scientific">Candidatus Gallionella acididurans</name>
    <dbReference type="NCBI Taxonomy" id="1796491"/>
    <lineage>
        <taxon>Bacteria</taxon>
        <taxon>Pseudomonadati</taxon>
        <taxon>Pseudomonadota</taxon>
        <taxon>Betaproteobacteria</taxon>
        <taxon>Nitrosomonadales</taxon>
        <taxon>Gallionellaceae</taxon>
        <taxon>Gallionella</taxon>
    </lineage>
</organism>
<dbReference type="PANTHER" id="PTHR46663">
    <property type="entry name" value="DIGUANYLATE CYCLASE DGCT-RELATED"/>
    <property type="match status" value="1"/>
</dbReference>
<evidence type="ECO:0000313" key="12">
    <source>
        <dbReference type="Proteomes" id="UP000070578"/>
    </source>
</evidence>
<dbReference type="PATRIC" id="fig|1796491.3.peg.2886"/>
<dbReference type="Pfam" id="PF13426">
    <property type="entry name" value="PAS_9"/>
    <property type="match status" value="1"/>
</dbReference>
<evidence type="ECO:0000256" key="4">
    <source>
        <dbReference type="ARBA" id="ARBA00022840"/>
    </source>
</evidence>
<dbReference type="InterPro" id="IPR029787">
    <property type="entry name" value="Nucleotide_cyclase"/>
</dbReference>
<comment type="caution">
    <text evidence="11">The sequence shown here is derived from an EMBL/GenBank/DDBJ whole genome shotgun (WGS) entry which is preliminary data.</text>
</comment>
<feature type="domain" description="GGDEF" evidence="10">
    <location>
        <begin position="232"/>
        <end position="365"/>
    </location>
</feature>
<dbReference type="InterPro" id="IPR000014">
    <property type="entry name" value="PAS"/>
</dbReference>
<dbReference type="SMART" id="SM00086">
    <property type="entry name" value="PAC"/>
    <property type="match status" value="1"/>
</dbReference>
<dbReference type="SUPFAM" id="SSF55785">
    <property type="entry name" value="PYP-like sensor domain (PAS domain)"/>
    <property type="match status" value="1"/>
</dbReference>
<dbReference type="SMART" id="SM00267">
    <property type="entry name" value="GGDEF"/>
    <property type="match status" value="1"/>
</dbReference>
<keyword evidence="7" id="KW-0812">Transmembrane</keyword>
<dbReference type="SMART" id="SM00091">
    <property type="entry name" value="PAS"/>
    <property type="match status" value="1"/>
</dbReference>
<reference evidence="11 12" key="1">
    <citation type="submission" date="2016-02" db="EMBL/GenBank/DDBJ databases">
        <authorList>
            <person name="Wen L."/>
            <person name="He K."/>
            <person name="Yang H."/>
        </authorList>
    </citation>
    <scope>NUCLEOTIDE SEQUENCE [LARGE SCALE GENOMIC DNA]</scope>
    <source>
        <strain evidence="11">ShG14-8</strain>
    </source>
</reference>
<dbReference type="Proteomes" id="UP000070578">
    <property type="component" value="Unassembled WGS sequence"/>
</dbReference>
<sequence length="379" mass="42379">MVAKQRPQVLFLILLIFVFVAEFSIMYLLDIIQAKSEMNWPEAYVDAILLTSLCVPFFWYFFMKPLENALNLENIKSHKILEMAAEGIISIDTKGNIQSFNLAAQKIFGYSEAEILGKNVSLLMPPPYRDEHDGHITRYLQTGQAHVIGKTQELQGRRKNGMPFPMEISVTEIKSGGVHIFTAMLRDISEQKLVLQRIEQLAHYDALTHLPNRTLFYDRLGQAIIAAKRSKQSLALLFIDLDGFKQVNDMHGHHVGDLLLVQVAERLRLCVRESDTLARLGGDEFTMILNDTHRRETVAMIANKVVESIAQPFAVEGLFVHVGASIGIACYPDDAPSKGTLLIVADKAMYAAKAAGKGTYRFGIPGDATSAYQVLNREV</sequence>
<evidence type="ECO:0000256" key="5">
    <source>
        <dbReference type="ARBA" id="ARBA00059827"/>
    </source>
</evidence>
<dbReference type="GO" id="GO:0005524">
    <property type="term" value="F:ATP binding"/>
    <property type="evidence" value="ECO:0007669"/>
    <property type="project" value="UniProtKB-KW"/>
</dbReference>
<feature type="domain" description="PAS" evidence="8">
    <location>
        <begin position="79"/>
        <end position="143"/>
    </location>
</feature>
<comment type="function">
    <text evidence="5">Putative oxygen sensor; modulates the activity of FixJ, a transcriptional activator of nitrogen fixation fixK gene. FixL probably acts as a kinase that phosphorylates FixJ.</text>
</comment>
<reference evidence="11 12" key="2">
    <citation type="submission" date="2016-03" db="EMBL/GenBank/DDBJ databases">
        <title>New uncultured bacterium of the family Gallionellaceae from acid mine drainage: description and reconstruction of genome based on metagenomic analysis of microbial community.</title>
        <authorList>
            <person name="Kadnikov V."/>
            <person name="Ivasenko D."/>
            <person name="Beletsky A."/>
            <person name="Mardanov A."/>
            <person name="Danilova E."/>
            <person name="Pimenov N."/>
            <person name="Karnachuk O."/>
            <person name="Ravin N."/>
        </authorList>
    </citation>
    <scope>NUCLEOTIDE SEQUENCE [LARGE SCALE GENOMIC DNA]</scope>
    <source>
        <strain evidence="11">ShG14-8</strain>
    </source>
</reference>
<dbReference type="InterPro" id="IPR043128">
    <property type="entry name" value="Rev_trsase/Diguanyl_cyclase"/>
</dbReference>
<evidence type="ECO:0000259" key="8">
    <source>
        <dbReference type="PROSITE" id="PS50112"/>
    </source>
</evidence>
<dbReference type="PROSITE" id="PS50887">
    <property type="entry name" value="GGDEF"/>
    <property type="match status" value="1"/>
</dbReference>
<dbReference type="InterPro" id="IPR000160">
    <property type="entry name" value="GGDEF_dom"/>
</dbReference>
<evidence type="ECO:0000256" key="6">
    <source>
        <dbReference type="ARBA" id="ARBA00070616"/>
    </source>
</evidence>
<dbReference type="PROSITE" id="PS50112">
    <property type="entry name" value="PAS"/>
    <property type="match status" value="1"/>
</dbReference>
<dbReference type="EMBL" id="LSLI01000090">
    <property type="protein sequence ID" value="KXS31214.1"/>
    <property type="molecule type" value="Genomic_DNA"/>
</dbReference>
<dbReference type="Gene3D" id="3.30.450.20">
    <property type="entry name" value="PAS domain"/>
    <property type="match status" value="1"/>
</dbReference>
<protein>
    <recommendedName>
        <fullName evidence="6">Sensor protein FixL</fullName>
    </recommendedName>
</protein>
<keyword evidence="4" id="KW-0067">ATP-binding</keyword>
<dbReference type="NCBIfam" id="TIGR00229">
    <property type="entry name" value="sensory_box"/>
    <property type="match status" value="1"/>
</dbReference>
<dbReference type="InterPro" id="IPR001610">
    <property type="entry name" value="PAC"/>
</dbReference>
<dbReference type="FunFam" id="3.30.70.270:FF:000001">
    <property type="entry name" value="Diguanylate cyclase domain protein"/>
    <property type="match status" value="1"/>
</dbReference>
<evidence type="ECO:0000256" key="3">
    <source>
        <dbReference type="ARBA" id="ARBA00022777"/>
    </source>
</evidence>
<evidence type="ECO:0000313" key="11">
    <source>
        <dbReference type="EMBL" id="KXS31214.1"/>
    </source>
</evidence>
<dbReference type="FunFam" id="3.30.450.20:FF:000060">
    <property type="entry name" value="Sensor protein FixL"/>
    <property type="match status" value="1"/>
</dbReference>